<keyword evidence="4" id="KW-0732">Signal</keyword>
<dbReference type="InterPro" id="IPR037197">
    <property type="entry name" value="WWE_dom_sf"/>
</dbReference>
<dbReference type="SUPFAM" id="SSF53822">
    <property type="entry name" value="Periplasmic binding protein-like I"/>
    <property type="match status" value="1"/>
</dbReference>
<dbReference type="SUPFAM" id="SSF117839">
    <property type="entry name" value="WWE domain"/>
    <property type="match status" value="1"/>
</dbReference>
<dbReference type="PANTHER" id="PTHR45740:SF2">
    <property type="entry name" value="POLY [ADP-RIBOSE] POLYMERASE"/>
    <property type="match status" value="1"/>
</dbReference>
<feature type="signal peptide" evidence="4">
    <location>
        <begin position="1"/>
        <end position="21"/>
    </location>
</feature>
<sequence>MLLKCQIITTFFFLVSSSASAVVLSVTADVEGAVYPMTPDLVECGLDSDPCACWGGAARREAAMVGVRIDAGNFATGTGLFYATNASRLLFEMSNYSGAALGFRDDLDDNKTLVATNLDGYPIMARDGKFVTLALRETGGIGYERALTRALDRVEVDDLVAVIVRGFSKRDAQDLAGGSSTTTTDAVVGMALKFVRLDVVLVVGYEGNFTIENWAGRNVVIAGVRSGGAYVTRIDVAAQSRSVVELGCDAPEDADVKTQIDEWKRQVDERLGDPVRGHAGYVSETLDILAAGYLFADALEWYAGADLGFVSTAELKADVPKAHVLESHLLATYPSLAEVVIATMRGTDVEDMVARVVAADEFPAVPSRGVLVEWDGTRLESINLDPSLVYTVAMSRTLAAAGTANITRRLGVAPFFAAARYLEAFHDGTTGAYYDGAVAADPPRIVQNAPRAPIALLCPPCDGLVRKEECGRAAAAAVELGLSIEIYEVESTRDILKIPKKIRAVVAARSHDVAALASEEARAVFENVTGYDGDYVVVSPAATTTTSFLGVDYPLLVRLATPEPTIATAVVSLTERNNWHRVVVVHDDTLWGQESAQAFLDVFRGEVVGDACVGCRRRAGGGISFDPARVRDVEIPTTGVDAVYVAAYPESQRLLFKPGVAWLTNLPTVDAILDVATSDDDLSVSGFLESTAGYVATDTYSGFDVDGDPTTVAGYSGFWVRAVSLLAATLENETNATRVRSSLLSASSSPLSLDLRNLIKGTHAFETIGSYDGELRLASEQEDDDDSSSSSSSRSPSLIAILVAACSCVVACCSVGLGAWVHKAELSRLKLARLSATLNAHCVVEAFDPLQHEERSAHVLLCQAGAKDIVVSSVLDQPANTVVFERSEMGEAHCLEMWYWESRARAGDDDHHLSSSSGTALQLPDDDEEDVSWIAYDDLVQDQISEVYHRFVQLPENLKAQLRRQETTPGSHHLCTLTVQALTTTAYQQQQQQQQQQSPTSSVEDDDNETHDSVILNAAAPAGREINVAHMTQRNLVTGTSRRIKFVPDTRVVRFDFYWRENLRHLVAKWNNKNTFWVRYEDPFVQRALGDLYLRRRKDSNAPKSLALDAYNQISRGGIEAKYEVDLELMCQTRLDTGFRRPVCAMIQTDYVQHQSAAAVPALSERVVRGLPSVRNMPADIQGADCLALERGATVAVLSEHEEGDWFFGCLVVSRRDDDDDDDDEPRLKITDDAIEMPPLLGRSASAAPRMGWFPKQCVKPSVAPTTFSTLDFLLPPKHWDVSDETRLLPLVVGSREWRDVSDPFHPHDVRSVTRIENLRLWRPYAAARHEVQKRTARPDKFPLYLEPPSAADATRIVDRGLDVHLDATRGDFGHGTYLFTTYEPSHDHDDLRHVLVFRVVVGAYCGGSPEMQLPPLQVQAPTLRYDATVDDDNDPSLFVLYDTHHVYPAYLVTLSPSLSPSC</sequence>
<evidence type="ECO:0000256" key="2">
    <source>
        <dbReference type="ARBA" id="ARBA00023242"/>
    </source>
</evidence>
<dbReference type="InterPro" id="IPR008334">
    <property type="entry name" value="5'-Nucleotdase_C"/>
</dbReference>
<gene>
    <name evidence="6" type="ORF">CTAYLR_009808</name>
</gene>
<feature type="region of interest" description="Disordered" evidence="3">
    <location>
        <begin position="988"/>
        <end position="1010"/>
    </location>
</feature>
<dbReference type="SUPFAM" id="SSF56399">
    <property type="entry name" value="ADP-ribosylation"/>
    <property type="match status" value="1"/>
</dbReference>
<dbReference type="Proteomes" id="UP001230188">
    <property type="component" value="Unassembled WGS sequence"/>
</dbReference>
<organism evidence="6 7">
    <name type="scientific">Chrysophaeum taylorii</name>
    <dbReference type="NCBI Taxonomy" id="2483200"/>
    <lineage>
        <taxon>Eukaryota</taxon>
        <taxon>Sar</taxon>
        <taxon>Stramenopiles</taxon>
        <taxon>Ochrophyta</taxon>
        <taxon>Pelagophyceae</taxon>
        <taxon>Pelagomonadales</taxon>
        <taxon>Pelagomonadaceae</taxon>
        <taxon>Chrysophaeum</taxon>
    </lineage>
</organism>
<evidence type="ECO:0000256" key="1">
    <source>
        <dbReference type="ARBA" id="ARBA00004123"/>
    </source>
</evidence>
<comment type="caution">
    <text evidence="6">The sequence shown here is derived from an EMBL/GenBank/DDBJ whole genome shotgun (WGS) entry which is preliminary data.</text>
</comment>
<dbReference type="SUPFAM" id="SSF55816">
    <property type="entry name" value="5'-nucleotidase (syn. UDP-sugar hydrolase), C-terminal domain"/>
    <property type="match status" value="1"/>
</dbReference>
<accession>A0AAD7U654</accession>
<evidence type="ECO:0000313" key="7">
    <source>
        <dbReference type="Proteomes" id="UP001230188"/>
    </source>
</evidence>
<feature type="domain" description="PARP catalytic" evidence="5">
    <location>
        <begin position="1274"/>
        <end position="1463"/>
    </location>
</feature>
<dbReference type="PANTHER" id="PTHR45740">
    <property type="entry name" value="POLY [ADP-RIBOSE] POLYMERASE"/>
    <property type="match status" value="1"/>
</dbReference>
<dbReference type="InterPro" id="IPR012317">
    <property type="entry name" value="Poly(ADP-ribose)pol_cat_dom"/>
</dbReference>
<protein>
    <recommendedName>
        <fullName evidence="5">PARP catalytic domain-containing protein</fullName>
    </recommendedName>
</protein>
<dbReference type="Gene3D" id="3.90.228.10">
    <property type="match status" value="1"/>
</dbReference>
<dbReference type="GO" id="GO:0016787">
    <property type="term" value="F:hydrolase activity"/>
    <property type="evidence" value="ECO:0007669"/>
    <property type="project" value="InterPro"/>
</dbReference>
<feature type="chain" id="PRO_5042187593" description="PARP catalytic domain-containing protein" evidence="4">
    <location>
        <begin position="22"/>
        <end position="1463"/>
    </location>
</feature>
<dbReference type="InterPro" id="IPR028082">
    <property type="entry name" value="Peripla_BP_I"/>
</dbReference>
<dbReference type="GO" id="GO:0009166">
    <property type="term" value="P:nucleotide catabolic process"/>
    <property type="evidence" value="ECO:0007669"/>
    <property type="project" value="InterPro"/>
</dbReference>
<keyword evidence="2" id="KW-0539">Nucleus</keyword>
<reference evidence="6" key="1">
    <citation type="submission" date="2023-01" db="EMBL/GenBank/DDBJ databases">
        <title>Metagenome sequencing of chrysophaentin producing Chrysophaeum taylorii.</title>
        <authorList>
            <person name="Davison J."/>
            <person name="Bewley C."/>
        </authorList>
    </citation>
    <scope>NUCLEOTIDE SEQUENCE</scope>
    <source>
        <strain evidence="6">NIES-1699</strain>
    </source>
</reference>
<dbReference type="InterPro" id="IPR051712">
    <property type="entry name" value="ARTD-AVP"/>
</dbReference>
<keyword evidence="7" id="KW-1185">Reference proteome</keyword>
<dbReference type="PROSITE" id="PS51059">
    <property type="entry name" value="PARP_CATALYTIC"/>
    <property type="match status" value="1"/>
</dbReference>
<dbReference type="EMBL" id="JAQMWT010000606">
    <property type="protein sequence ID" value="KAJ8598961.1"/>
    <property type="molecule type" value="Genomic_DNA"/>
</dbReference>
<dbReference type="InterPro" id="IPR036907">
    <property type="entry name" value="5'-Nucleotdase_C_sf"/>
</dbReference>
<dbReference type="GO" id="GO:0003950">
    <property type="term" value="F:NAD+ poly-ADP-ribosyltransferase activity"/>
    <property type="evidence" value="ECO:0007669"/>
    <property type="project" value="InterPro"/>
</dbReference>
<dbReference type="GO" id="GO:0005634">
    <property type="term" value="C:nucleus"/>
    <property type="evidence" value="ECO:0007669"/>
    <property type="project" value="UniProtKB-SubCell"/>
</dbReference>
<proteinExistence type="predicted"/>
<comment type="subcellular location">
    <subcellularLocation>
        <location evidence="1">Nucleus</location>
    </subcellularLocation>
</comment>
<evidence type="ECO:0000256" key="3">
    <source>
        <dbReference type="SAM" id="MobiDB-lite"/>
    </source>
</evidence>
<evidence type="ECO:0000259" key="5">
    <source>
        <dbReference type="PROSITE" id="PS51059"/>
    </source>
</evidence>
<dbReference type="Gene3D" id="3.90.780.10">
    <property type="entry name" value="5'-Nucleotidase, C-terminal domain"/>
    <property type="match status" value="1"/>
</dbReference>
<evidence type="ECO:0000256" key="4">
    <source>
        <dbReference type="SAM" id="SignalP"/>
    </source>
</evidence>
<evidence type="ECO:0000313" key="6">
    <source>
        <dbReference type="EMBL" id="KAJ8598961.1"/>
    </source>
</evidence>
<dbReference type="GO" id="GO:1990404">
    <property type="term" value="F:NAD+-protein mono-ADP-ribosyltransferase activity"/>
    <property type="evidence" value="ECO:0007669"/>
    <property type="project" value="TreeGrafter"/>
</dbReference>
<dbReference type="Pfam" id="PF02872">
    <property type="entry name" value="5_nucleotid_C"/>
    <property type="match status" value="1"/>
</dbReference>
<name>A0AAD7U654_9STRA</name>
<feature type="compositionally biased region" description="Low complexity" evidence="3">
    <location>
        <begin position="988"/>
        <end position="997"/>
    </location>
</feature>